<keyword evidence="3" id="KW-0812">Transmembrane</keyword>
<dbReference type="SUPFAM" id="SSF53822">
    <property type="entry name" value="Periplasmic binding protein-like I"/>
    <property type="match status" value="1"/>
</dbReference>
<comment type="caution">
    <text evidence="6">The sequence shown here is derived from an EMBL/GenBank/DDBJ whole genome shotgun (WGS) entry which is preliminary data.</text>
</comment>
<dbReference type="Gene3D" id="3.40.50.2300">
    <property type="match status" value="2"/>
</dbReference>
<name>A0ABV4XL91_9CYAN</name>
<dbReference type="InterPro" id="IPR024983">
    <property type="entry name" value="CHAT_dom"/>
</dbReference>
<feature type="domain" description="Leucine-binding protein" evidence="5">
    <location>
        <begin position="493"/>
        <end position="823"/>
    </location>
</feature>
<sequence length="842" mass="95588">MTKVVVFRIATGDFEQGFPLNLEIRENGRLCAPEVSGFLAPAPDLLQYYEEWQQAYYDWLEDPNSRSWGRQFNVPPQSNTNFSSEDSRERVRNAADNLEQEFNNWLNNSPLASIREELLQTVRRDESVKFFIHTNNPELQKLPWELWSFLRERYGHPEVALCSIRTPGRGALSIPVRILVILGSDDNIDIETDWNVLQENLGTAQLTLLMQPESEIFRQALIHQSWNIIFFAGHSYTEPGGNDGRIWINNQDNLSPQQLGIALERAARNGLKLAIFNSCDGLGLARQLERLRIPNIIVMRQPIHDEVAQKFLNDFLISFANGASLERAVHEARDQLRLIEHRSPNASWLPVIFQNPEEPPLFYPQETLRQEGRNKKFKFWQLSAIAFVLSLLVFGISHHLLPKFYPQPTACEIQLNKDLRMMSCGEKALMNPKESQPQLEKQKGIDAIANRDYSQAVNLLTKAWNEKKDPETLIYLNNAKIMAGSINPANIYTIPLIVPFSNSPTFVSEDIVKGVAWLQERFNNDPQNKLKIKVLLADDSNNKEQARKIAQELVKRQDVLAVIGHYSSHLSINVKPIYESNKLVLLSPTSTANDGLSSTHPNNIFFRPVSTTQLASYSLVDYLLAKGYQKVAIFYTTGKAFSEASKKDFKTALNDRIQIVADFDLREDTSKIKSKVAWVKQKFKDTAIALFPDAYTISNDSNKLEVIKENNGELLIVGGDTVPEDKVLALGKTALQKMVITVPFYASDNTTKEFQEFWGKTELNWPVIMSYDALQMVIDAIQIQLFKPSREGIQKALANPKFSSQGLSGKITLKGSDRQENTNTLIAPDCSSEPCTWREIKN</sequence>
<dbReference type="Proteomes" id="UP001576784">
    <property type="component" value="Unassembled WGS sequence"/>
</dbReference>
<dbReference type="EMBL" id="JBHFNR010000032">
    <property type="protein sequence ID" value="MFB2892340.1"/>
    <property type="molecule type" value="Genomic_DNA"/>
</dbReference>
<organism evidence="6 7">
    <name type="scientific">Floridaenema flaviceps BLCC-F50</name>
    <dbReference type="NCBI Taxonomy" id="3153642"/>
    <lineage>
        <taxon>Bacteria</taxon>
        <taxon>Bacillati</taxon>
        <taxon>Cyanobacteriota</taxon>
        <taxon>Cyanophyceae</taxon>
        <taxon>Oscillatoriophycideae</taxon>
        <taxon>Aerosakkonematales</taxon>
        <taxon>Aerosakkonemataceae</taxon>
        <taxon>Floridanema</taxon>
        <taxon>Floridanema flaviceps</taxon>
    </lineage>
</organism>
<evidence type="ECO:0000256" key="1">
    <source>
        <dbReference type="ARBA" id="ARBA00010062"/>
    </source>
</evidence>
<evidence type="ECO:0000259" key="5">
    <source>
        <dbReference type="Pfam" id="PF13458"/>
    </source>
</evidence>
<evidence type="ECO:0000256" key="2">
    <source>
        <dbReference type="ARBA" id="ARBA00022729"/>
    </source>
</evidence>
<dbReference type="Pfam" id="PF12770">
    <property type="entry name" value="CHAT"/>
    <property type="match status" value="1"/>
</dbReference>
<dbReference type="PANTHER" id="PTHR30483">
    <property type="entry name" value="LEUCINE-SPECIFIC-BINDING PROTEIN"/>
    <property type="match status" value="1"/>
</dbReference>
<dbReference type="PANTHER" id="PTHR30483:SF6">
    <property type="entry name" value="PERIPLASMIC BINDING PROTEIN OF ABC TRANSPORTER FOR NATURAL AMINO ACIDS"/>
    <property type="match status" value="1"/>
</dbReference>
<evidence type="ECO:0000313" key="6">
    <source>
        <dbReference type="EMBL" id="MFB2892340.1"/>
    </source>
</evidence>
<feature type="domain" description="CHAT" evidence="4">
    <location>
        <begin position="190"/>
        <end position="342"/>
    </location>
</feature>
<keyword evidence="3" id="KW-1133">Transmembrane helix</keyword>
<comment type="similarity">
    <text evidence="1">Belongs to the leucine-binding protein family.</text>
</comment>
<dbReference type="Pfam" id="PF13458">
    <property type="entry name" value="Peripla_BP_6"/>
    <property type="match status" value="1"/>
</dbReference>
<feature type="transmembrane region" description="Helical" evidence="3">
    <location>
        <begin position="379"/>
        <end position="401"/>
    </location>
</feature>
<keyword evidence="2" id="KW-0732">Signal</keyword>
<protein>
    <submittedName>
        <fullName evidence="6">ABC transporter substrate-binding protein</fullName>
    </submittedName>
</protein>
<evidence type="ECO:0000313" key="7">
    <source>
        <dbReference type="Proteomes" id="UP001576784"/>
    </source>
</evidence>
<keyword evidence="7" id="KW-1185">Reference proteome</keyword>
<accession>A0ABV4XL91</accession>
<dbReference type="InterPro" id="IPR028082">
    <property type="entry name" value="Peripla_BP_I"/>
</dbReference>
<keyword evidence="3" id="KW-0472">Membrane</keyword>
<evidence type="ECO:0000259" key="4">
    <source>
        <dbReference type="Pfam" id="PF12770"/>
    </source>
</evidence>
<dbReference type="RefSeq" id="WP_413262012.1">
    <property type="nucleotide sequence ID" value="NZ_JBHFNR010000032.1"/>
</dbReference>
<proteinExistence type="inferred from homology"/>
<reference evidence="6 7" key="1">
    <citation type="submission" date="2024-09" db="EMBL/GenBank/DDBJ databases">
        <title>Floridaenema gen nov. (Aerosakkonemataceae, Aerosakkonematales ord. nov., Cyanobacteria) from benthic tropical and subtropical fresh waters, with the description of four new species.</title>
        <authorList>
            <person name="Moretto J.A."/>
            <person name="Berthold D.E."/>
            <person name="Lefler F.W."/>
            <person name="Huang I.-S."/>
            <person name="Laughinghouse H. IV."/>
        </authorList>
    </citation>
    <scope>NUCLEOTIDE SEQUENCE [LARGE SCALE GENOMIC DNA]</scope>
    <source>
        <strain evidence="6 7">BLCC-F50</strain>
    </source>
</reference>
<dbReference type="InterPro" id="IPR051010">
    <property type="entry name" value="BCAA_transport"/>
</dbReference>
<gene>
    <name evidence="6" type="ORF">ACE1CI_05275</name>
</gene>
<evidence type="ECO:0000256" key="3">
    <source>
        <dbReference type="SAM" id="Phobius"/>
    </source>
</evidence>
<dbReference type="CDD" id="cd06268">
    <property type="entry name" value="PBP1_ABC_transporter_LIVBP-like"/>
    <property type="match status" value="1"/>
</dbReference>
<dbReference type="InterPro" id="IPR028081">
    <property type="entry name" value="Leu-bd"/>
</dbReference>